<sequence length="337" mass="37656">MRLFATVVMIGLLLFSPASPAFSQQPEPDPPEPVENTATVRPLINWAATTFELSAGYRTDNLNWNIAGNLQGQNPNVRSELKWSGVKIYQFNLSNRTVIKDRFYIRGNLNYGMVASGDNRDSDYDGDDRTLEFSRSTNSVDGNSVWDGSIGVGPRFTFFDGTLAVSPLVGYAVSEQDLNIVDGYQALSSSPNPPPVGPIANLDSRYETHWEGPWIGVDLMVSIPCKQGPFTRIGILFSGEVHWIDYDAEANWNLREEYRHPVSFTHEAEGSGYRAGVKMLFETKSRWGMHAGMNVQEMTTDAGLDRIFYADGATADTRLNEVQWRSFTFEAGVSYRF</sequence>
<dbReference type="Proteomes" id="UP000427769">
    <property type="component" value="Chromosome"/>
</dbReference>
<keyword evidence="1" id="KW-0732">Signal</keyword>
<gene>
    <name evidence="3" type="ORF">DSCW_28900</name>
</gene>
<feature type="signal peptide" evidence="1">
    <location>
        <begin position="1"/>
        <end position="23"/>
    </location>
</feature>
<dbReference type="KEGG" id="dwd:DSCW_28900"/>
<evidence type="ECO:0000313" key="4">
    <source>
        <dbReference type="Proteomes" id="UP000427769"/>
    </source>
</evidence>
<evidence type="ECO:0000256" key="1">
    <source>
        <dbReference type="SAM" id="SignalP"/>
    </source>
</evidence>
<feature type="chain" id="PRO_5024372109" description="Protochlamydia outer membrane protein domain-containing protein" evidence="1">
    <location>
        <begin position="24"/>
        <end position="337"/>
    </location>
</feature>
<name>A0A5K7Z6G5_9BACT</name>
<dbReference type="Gene3D" id="2.40.128.90">
    <property type="entry name" value="OMPT-like"/>
    <property type="match status" value="1"/>
</dbReference>
<feature type="domain" description="Protochlamydia outer membrane protein" evidence="2">
    <location>
        <begin position="52"/>
        <end position="337"/>
    </location>
</feature>
<dbReference type="EMBL" id="AP021875">
    <property type="protein sequence ID" value="BBO75473.1"/>
    <property type="molecule type" value="Genomic_DNA"/>
</dbReference>
<protein>
    <recommendedName>
        <fullName evidence="2">Protochlamydia outer membrane protein domain-containing protein</fullName>
    </recommendedName>
</protein>
<proteinExistence type="predicted"/>
<evidence type="ECO:0000259" key="2">
    <source>
        <dbReference type="Pfam" id="PF17251"/>
    </source>
</evidence>
<dbReference type="OrthoDB" id="5566985at2"/>
<keyword evidence="4" id="KW-1185">Reference proteome</keyword>
<organism evidence="3 4">
    <name type="scientific">Desulfosarcina widdelii</name>
    <dbReference type="NCBI Taxonomy" id="947919"/>
    <lineage>
        <taxon>Bacteria</taxon>
        <taxon>Pseudomonadati</taxon>
        <taxon>Thermodesulfobacteriota</taxon>
        <taxon>Desulfobacteria</taxon>
        <taxon>Desulfobacterales</taxon>
        <taxon>Desulfosarcinaceae</taxon>
        <taxon>Desulfosarcina</taxon>
    </lineage>
</organism>
<dbReference type="AlphaFoldDB" id="A0A5K7Z6G5"/>
<dbReference type="InterPro" id="IPR035163">
    <property type="entry name" value="Pom"/>
</dbReference>
<reference evidence="3 4" key="1">
    <citation type="submission" date="2019-11" db="EMBL/GenBank/DDBJ databases">
        <title>Comparative genomics of hydrocarbon-degrading Desulfosarcina strains.</title>
        <authorList>
            <person name="Watanabe M."/>
            <person name="Kojima H."/>
            <person name="Fukui M."/>
        </authorList>
    </citation>
    <scope>NUCLEOTIDE SEQUENCE [LARGE SCALE GENOMIC DNA]</scope>
    <source>
        <strain evidence="3 4">PP31</strain>
    </source>
</reference>
<accession>A0A5K7Z6G5</accession>
<dbReference type="Pfam" id="PF17251">
    <property type="entry name" value="Pom"/>
    <property type="match status" value="1"/>
</dbReference>
<dbReference type="RefSeq" id="WP_155304392.1">
    <property type="nucleotide sequence ID" value="NZ_AP021875.1"/>
</dbReference>
<evidence type="ECO:0000313" key="3">
    <source>
        <dbReference type="EMBL" id="BBO75473.1"/>
    </source>
</evidence>
<dbReference type="InterPro" id="IPR053724">
    <property type="entry name" value="OMP_A26_sf"/>
</dbReference>